<reference evidence="1 2" key="1">
    <citation type="submission" date="2016-07" db="EMBL/GenBank/DDBJ databases">
        <title>Pervasive Adenine N6-methylation of Active Genes in Fungi.</title>
        <authorList>
            <consortium name="DOE Joint Genome Institute"/>
            <person name="Mondo S.J."/>
            <person name="Dannebaum R.O."/>
            <person name="Kuo R.C."/>
            <person name="Labutti K."/>
            <person name="Haridas S."/>
            <person name="Kuo A."/>
            <person name="Salamov A."/>
            <person name="Ahrendt S.R."/>
            <person name="Lipzen A."/>
            <person name="Sullivan W."/>
            <person name="Andreopoulos W.B."/>
            <person name="Clum A."/>
            <person name="Lindquist E."/>
            <person name="Daum C."/>
            <person name="Ramamoorthy G.K."/>
            <person name="Gryganskyi A."/>
            <person name="Culley D."/>
            <person name="Magnuson J.K."/>
            <person name="James T.Y."/>
            <person name="O'Malley M.A."/>
            <person name="Stajich J.E."/>
            <person name="Spatafora J.W."/>
            <person name="Visel A."/>
            <person name="Grigoriev I.V."/>
        </authorList>
    </citation>
    <scope>NUCLEOTIDE SEQUENCE [LARGE SCALE GENOMIC DNA]</scope>
    <source>
        <strain evidence="1 2">PL171</strain>
    </source>
</reference>
<dbReference type="EMBL" id="MCFL01000040">
    <property type="protein sequence ID" value="ORZ32922.1"/>
    <property type="molecule type" value="Genomic_DNA"/>
</dbReference>
<protein>
    <submittedName>
        <fullName evidence="1">Uncharacterized protein</fullName>
    </submittedName>
</protein>
<name>A0A1Y2HIM6_9FUNG</name>
<dbReference type="AlphaFoldDB" id="A0A1Y2HIM6"/>
<dbReference type="InterPro" id="IPR052050">
    <property type="entry name" value="SecEffector_AnkRepeat"/>
</dbReference>
<organism evidence="1 2">
    <name type="scientific">Catenaria anguillulae PL171</name>
    <dbReference type="NCBI Taxonomy" id="765915"/>
    <lineage>
        <taxon>Eukaryota</taxon>
        <taxon>Fungi</taxon>
        <taxon>Fungi incertae sedis</taxon>
        <taxon>Blastocladiomycota</taxon>
        <taxon>Blastocladiomycetes</taxon>
        <taxon>Blastocladiales</taxon>
        <taxon>Catenariaceae</taxon>
        <taxon>Catenaria</taxon>
    </lineage>
</organism>
<accession>A0A1Y2HIM6</accession>
<dbReference type="Proteomes" id="UP000193411">
    <property type="component" value="Unassembled WGS sequence"/>
</dbReference>
<dbReference type="InterPro" id="IPR036770">
    <property type="entry name" value="Ankyrin_rpt-contain_sf"/>
</dbReference>
<dbReference type="SUPFAM" id="SSF140860">
    <property type="entry name" value="Pseudo ankyrin repeat-like"/>
    <property type="match status" value="1"/>
</dbReference>
<evidence type="ECO:0000313" key="2">
    <source>
        <dbReference type="Proteomes" id="UP000193411"/>
    </source>
</evidence>
<dbReference type="Gene3D" id="1.25.40.20">
    <property type="entry name" value="Ankyrin repeat-containing domain"/>
    <property type="match status" value="1"/>
</dbReference>
<sequence length="585" mass="64227">MVQGKVVPIQCQIDGIMNAASKCGRIAVLRWWKAHVLEPLLDTNRAAVEQDHYSTNAVDDASQEGHVECLDWWLKESELPIKFSSKAIKMAIVNMQHAVLDWWTRSGLDFKAKMRYESKASLTSTALKNKDLRGFQWLIDNDLAAFSDMTALCEIPDDPNLTIFHACAALVTAAPAALASSQSTLTRTHLPNPPAYVLATQAGRVDMLNHLRSMYKLPDRRTILGYLLVAAEKGYPHVLSWWIDKATALGILKFDTAISKLVHVAAAANGHINVLNWWSPRAAAAFPHILNAPPSASWTPGTKGKKSDMYILDFDAVNKAAANGHLNVLQWFWSWASQFSQPRAFGTIKKGYVCLNALKGGHADVIRWASTKRAFATIQSIRVLDAFAVAARNGYVEAMEAYVEGFCHVPVHVQVVGADTESTTTGTANEIVVGEEQVAWWMRIPELAGASEAWIMESLIQASSRGDLKTLNWWLGQPVTPRMSARNVEKAMSEASKSGHLDCLDWWCLAGSRMMQGGISQLAFAAASAFSSHAPVNEFVWDGGWRRHSDSLGAQSVFIQHLFDSDKCACGCVDEQLGQAGHGAL</sequence>
<proteinExistence type="predicted"/>
<keyword evidence="2" id="KW-1185">Reference proteome</keyword>
<gene>
    <name evidence="1" type="ORF">BCR44DRAFT_1222609</name>
</gene>
<dbReference type="OrthoDB" id="60283at2759"/>
<comment type="caution">
    <text evidence="1">The sequence shown here is derived from an EMBL/GenBank/DDBJ whole genome shotgun (WGS) entry which is preliminary data.</text>
</comment>
<dbReference type="PANTHER" id="PTHR46586">
    <property type="entry name" value="ANKYRIN REPEAT-CONTAINING PROTEIN"/>
    <property type="match status" value="1"/>
</dbReference>
<dbReference type="STRING" id="765915.A0A1Y2HIM6"/>
<evidence type="ECO:0000313" key="1">
    <source>
        <dbReference type="EMBL" id="ORZ32922.1"/>
    </source>
</evidence>
<dbReference type="PANTHER" id="PTHR46586:SF3">
    <property type="entry name" value="ANKYRIN REPEAT-CONTAINING PROTEIN"/>
    <property type="match status" value="1"/>
</dbReference>